<dbReference type="Gene3D" id="3.30.930.10">
    <property type="entry name" value="Bira Bifunctional Protein, Domain 2"/>
    <property type="match status" value="1"/>
</dbReference>
<reference evidence="7 8" key="1">
    <citation type="submission" date="2015-04" db="EMBL/GenBank/DDBJ databases">
        <title>Lasius niger genome sequencing.</title>
        <authorList>
            <person name="Konorov E.A."/>
            <person name="Nikitin M.A."/>
            <person name="Kirill M.V."/>
            <person name="Chang P."/>
        </authorList>
    </citation>
    <scope>NUCLEOTIDE SEQUENCE [LARGE SCALE GENOMIC DNA]</scope>
    <source>
        <tissue evidence="7">Whole</tissue>
    </source>
</reference>
<name>A0A0J7KTC7_LASNI</name>
<dbReference type="OrthoDB" id="439710at2759"/>
<evidence type="ECO:0000256" key="4">
    <source>
        <dbReference type="ARBA" id="ARBA00022917"/>
    </source>
</evidence>
<organism evidence="7 8">
    <name type="scientific">Lasius niger</name>
    <name type="common">Black garden ant</name>
    <dbReference type="NCBI Taxonomy" id="67767"/>
    <lineage>
        <taxon>Eukaryota</taxon>
        <taxon>Metazoa</taxon>
        <taxon>Ecdysozoa</taxon>
        <taxon>Arthropoda</taxon>
        <taxon>Hexapoda</taxon>
        <taxon>Insecta</taxon>
        <taxon>Pterygota</taxon>
        <taxon>Neoptera</taxon>
        <taxon>Endopterygota</taxon>
        <taxon>Hymenoptera</taxon>
        <taxon>Apocrita</taxon>
        <taxon>Aculeata</taxon>
        <taxon>Formicoidea</taxon>
        <taxon>Formicidae</taxon>
        <taxon>Formicinae</taxon>
        <taxon>Lasius</taxon>
        <taxon>Lasius</taxon>
    </lineage>
</organism>
<keyword evidence="8" id="KW-1185">Reference proteome</keyword>
<dbReference type="AlphaFoldDB" id="A0A0J7KTC7"/>
<sequence length="183" mass="21483">VVKRKVANLKIVTGEIEVDTKKITVLSIAKDIPFVINNEDNFTALEDLRLKYRYLDLRRKKMFDQLKFKHQVINSIRNFLNKEEFLEIDTPCLTKSTPEGARDFLVPSRIKKNAFYALPQSPQLYKQLLMISGVDKYYQIAKCFRDEDFRADRQPEFQQLDLEMAFAKQTSVMKLVEKLLANL</sequence>
<dbReference type="PROSITE" id="PS50862">
    <property type="entry name" value="AA_TRNA_LIGASE_II"/>
    <property type="match status" value="1"/>
</dbReference>
<dbReference type="PRINTS" id="PR01042">
    <property type="entry name" value="TRNASYNTHASP"/>
</dbReference>
<keyword evidence="1 7" id="KW-0436">Ligase</keyword>
<evidence type="ECO:0000256" key="5">
    <source>
        <dbReference type="ARBA" id="ARBA00023146"/>
    </source>
</evidence>
<dbReference type="GO" id="GO:0004815">
    <property type="term" value="F:aspartate-tRNA ligase activity"/>
    <property type="evidence" value="ECO:0007669"/>
    <property type="project" value="TreeGrafter"/>
</dbReference>
<keyword evidence="3" id="KW-0067">ATP-binding</keyword>
<dbReference type="Proteomes" id="UP000036403">
    <property type="component" value="Unassembled WGS sequence"/>
</dbReference>
<protein>
    <submittedName>
        <fullName evidence="7">Aspartate--trna ligase</fullName>
    </submittedName>
</protein>
<proteinExistence type="predicted"/>
<accession>A0A0J7KTC7</accession>
<keyword evidence="5" id="KW-0030">Aminoacyl-tRNA synthetase</keyword>
<keyword evidence="2" id="KW-0547">Nucleotide-binding</keyword>
<evidence type="ECO:0000256" key="2">
    <source>
        <dbReference type="ARBA" id="ARBA00022741"/>
    </source>
</evidence>
<evidence type="ECO:0000256" key="1">
    <source>
        <dbReference type="ARBA" id="ARBA00022598"/>
    </source>
</evidence>
<evidence type="ECO:0000313" key="7">
    <source>
        <dbReference type="EMBL" id="KMQ93672.1"/>
    </source>
</evidence>
<dbReference type="GO" id="GO:0006422">
    <property type="term" value="P:aspartyl-tRNA aminoacylation"/>
    <property type="evidence" value="ECO:0007669"/>
    <property type="project" value="TreeGrafter"/>
</dbReference>
<dbReference type="Pfam" id="PF00152">
    <property type="entry name" value="tRNA-synt_2"/>
    <property type="match status" value="1"/>
</dbReference>
<dbReference type="InterPro" id="IPR045864">
    <property type="entry name" value="aa-tRNA-synth_II/BPL/LPL"/>
</dbReference>
<dbReference type="InterPro" id="IPR004364">
    <property type="entry name" value="Aa-tRNA-synt_II"/>
</dbReference>
<dbReference type="STRING" id="67767.A0A0J7KTC7"/>
<evidence type="ECO:0000259" key="6">
    <source>
        <dbReference type="PROSITE" id="PS50862"/>
    </source>
</evidence>
<dbReference type="PANTHER" id="PTHR22594">
    <property type="entry name" value="ASPARTYL/LYSYL-TRNA SYNTHETASE"/>
    <property type="match status" value="1"/>
</dbReference>
<feature type="non-terminal residue" evidence="7">
    <location>
        <position position="1"/>
    </location>
</feature>
<keyword evidence="4" id="KW-0648">Protein biosynthesis</keyword>
<dbReference type="SUPFAM" id="SSF55681">
    <property type="entry name" value="Class II aaRS and biotin synthetases"/>
    <property type="match status" value="1"/>
</dbReference>
<dbReference type="PANTHER" id="PTHR22594:SF5">
    <property type="entry name" value="ASPARTATE--TRNA LIGASE, MITOCHONDRIAL"/>
    <property type="match status" value="1"/>
</dbReference>
<dbReference type="InterPro" id="IPR002312">
    <property type="entry name" value="Asp/Asn-tRNA-synth_IIb"/>
</dbReference>
<dbReference type="EMBL" id="LBMM01003312">
    <property type="protein sequence ID" value="KMQ93672.1"/>
    <property type="molecule type" value="Genomic_DNA"/>
</dbReference>
<dbReference type="PaxDb" id="67767-A0A0J7KTC7"/>
<evidence type="ECO:0000256" key="3">
    <source>
        <dbReference type="ARBA" id="ARBA00022840"/>
    </source>
</evidence>
<comment type="caution">
    <text evidence="7">The sequence shown here is derived from an EMBL/GenBank/DDBJ whole genome shotgun (WGS) entry which is preliminary data.</text>
</comment>
<gene>
    <name evidence="7" type="ORF">RF55_6210</name>
</gene>
<feature type="domain" description="Aminoacyl-transfer RNA synthetases class-II family profile" evidence="6">
    <location>
        <begin position="72"/>
        <end position="183"/>
    </location>
</feature>
<evidence type="ECO:0000313" key="8">
    <source>
        <dbReference type="Proteomes" id="UP000036403"/>
    </source>
</evidence>
<dbReference type="GO" id="GO:0005524">
    <property type="term" value="F:ATP binding"/>
    <property type="evidence" value="ECO:0007669"/>
    <property type="project" value="UniProtKB-KW"/>
</dbReference>
<dbReference type="InterPro" id="IPR006195">
    <property type="entry name" value="aa-tRNA-synth_II"/>
</dbReference>